<evidence type="ECO:0000313" key="2">
    <source>
        <dbReference type="Proteomes" id="UP000198287"/>
    </source>
</evidence>
<keyword evidence="2" id="KW-1185">Reference proteome</keyword>
<comment type="caution">
    <text evidence="1">The sequence shown here is derived from an EMBL/GenBank/DDBJ whole genome shotgun (WGS) entry which is preliminary data.</text>
</comment>
<name>A0A226CXJ7_FOLCA</name>
<organism evidence="1 2">
    <name type="scientific">Folsomia candida</name>
    <name type="common">Springtail</name>
    <dbReference type="NCBI Taxonomy" id="158441"/>
    <lineage>
        <taxon>Eukaryota</taxon>
        <taxon>Metazoa</taxon>
        <taxon>Ecdysozoa</taxon>
        <taxon>Arthropoda</taxon>
        <taxon>Hexapoda</taxon>
        <taxon>Collembola</taxon>
        <taxon>Entomobryomorpha</taxon>
        <taxon>Isotomoidea</taxon>
        <taxon>Isotomidae</taxon>
        <taxon>Proisotominae</taxon>
        <taxon>Folsomia</taxon>
    </lineage>
</organism>
<dbReference type="EMBL" id="LNIX01000049">
    <property type="protein sequence ID" value="OXA38055.1"/>
    <property type="molecule type" value="Genomic_DNA"/>
</dbReference>
<proteinExistence type="predicted"/>
<gene>
    <name evidence="1" type="ORF">Fcan01_27215</name>
</gene>
<dbReference type="Proteomes" id="UP000198287">
    <property type="component" value="Unassembled WGS sequence"/>
</dbReference>
<dbReference type="AlphaFoldDB" id="A0A226CXJ7"/>
<sequence>MIFNPVSFFSLLTPHFTGHDSAAFVILAGYRTPRTLSRLSRSMPLNHPHLQKIADKDKMPIATTLGNFATRTPPWTVHNSTPGAYQAISSRKENTFFFFLQIRYQHLRQHHGRRFHGQLIDVVRYSSITVVAFMGTSSNQWTPVFKVTV</sequence>
<evidence type="ECO:0000313" key="1">
    <source>
        <dbReference type="EMBL" id="OXA38055.1"/>
    </source>
</evidence>
<accession>A0A226CXJ7</accession>
<protein>
    <submittedName>
        <fullName evidence="1">Uncharacterized protein</fullName>
    </submittedName>
</protein>
<reference evidence="1 2" key="1">
    <citation type="submission" date="2015-12" db="EMBL/GenBank/DDBJ databases">
        <title>The genome of Folsomia candida.</title>
        <authorList>
            <person name="Faddeeva A."/>
            <person name="Derks M.F."/>
            <person name="Anvar Y."/>
            <person name="Smit S."/>
            <person name="Van Straalen N."/>
            <person name="Roelofs D."/>
        </authorList>
    </citation>
    <scope>NUCLEOTIDE SEQUENCE [LARGE SCALE GENOMIC DNA]</scope>
    <source>
        <strain evidence="1 2">VU population</strain>
        <tissue evidence="1">Whole body</tissue>
    </source>
</reference>